<dbReference type="Proteomes" id="UP000286806">
    <property type="component" value="Unassembled WGS sequence"/>
</dbReference>
<proteinExistence type="predicted"/>
<comment type="caution">
    <text evidence="1">The sequence shown here is derived from an EMBL/GenBank/DDBJ whole genome shotgun (WGS) entry which is preliminary data.</text>
</comment>
<accession>A0A401JD14</accession>
<dbReference type="RefSeq" id="WP_124704299.1">
    <property type="nucleotide sequence ID" value="NZ_BGOW01000011.1"/>
</dbReference>
<protein>
    <submittedName>
        <fullName evidence="1">Uncharacterized protein</fullName>
    </submittedName>
</protein>
<dbReference type="AlphaFoldDB" id="A0A401JD14"/>
<reference evidence="1 2" key="1">
    <citation type="journal article" date="2019" name="Front. Microbiol.">
        <title>Genomes of Neutrophilic Sulfur-Oxidizing Chemolithoautotrophs Representing 9 Proteobacterial Species From 8 Genera.</title>
        <authorList>
            <person name="Watanabe T."/>
            <person name="Kojima H."/>
            <person name="Umezawa K."/>
            <person name="Hori C."/>
            <person name="Takasuka T.E."/>
            <person name="Kato Y."/>
            <person name="Fukui M."/>
        </authorList>
    </citation>
    <scope>NUCLEOTIDE SEQUENCE [LARGE SCALE GENOMIC DNA]</scope>
    <source>
        <strain evidence="1 2">TTN</strain>
    </source>
</reference>
<dbReference type="EMBL" id="BGOW01000011">
    <property type="protein sequence ID" value="GBL45474.1"/>
    <property type="molecule type" value="Genomic_DNA"/>
</dbReference>
<evidence type="ECO:0000313" key="2">
    <source>
        <dbReference type="Proteomes" id="UP000286806"/>
    </source>
</evidence>
<evidence type="ECO:0000313" key="1">
    <source>
        <dbReference type="EMBL" id="GBL45474.1"/>
    </source>
</evidence>
<keyword evidence="2" id="KW-1185">Reference proteome</keyword>
<sequence>MDTREEIQKVLDGLAQQRDELIVQAHLAKLEAMEEWESMEGKLTQLRARASLVGDSAEDTARNVKTAAKQLADEIALGYDRIRKLF</sequence>
<dbReference type="OrthoDB" id="7473960at2"/>
<name>A0A401JD14_9PROT</name>
<gene>
    <name evidence="1" type="ORF">SFMTTN_1283</name>
</gene>
<organism evidence="1 2">
    <name type="scientific">Sulfuriferula multivorans</name>
    <dbReference type="NCBI Taxonomy" id="1559896"/>
    <lineage>
        <taxon>Bacteria</taxon>
        <taxon>Pseudomonadati</taxon>
        <taxon>Pseudomonadota</taxon>
        <taxon>Betaproteobacteria</taxon>
        <taxon>Nitrosomonadales</taxon>
        <taxon>Sulfuricellaceae</taxon>
        <taxon>Sulfuriferula</taxon>
    </lineage>
</organism>